<dbReference type="OrthoDB" id="7774794at2"/>
<sequence>MIVPPRRPADDPDRQTECQAALEAEFQGLAQRAIGAGWSESEVEFALLCLAMAEIRRRECNDETDEQIKRAIRQVEGR</sequence>
<protein>
    <submittedName>
        <fullName evidence="1">Uncharacterized protein</fullName>
    </submittedName>
</protein>
<keyword evidence="2" id="KW-1185">Reference proteome</keyword>
<dbReference type="PATRIC" id="fig|391937.3.peg.4056"/>
<organism evidence="1 2">
    <name type="scientific">Nitratireductor pacificus pht-3B</name>
    <dbReference type="NCBI Taxonomy" id="391937"/>
    <lineage>
        <taxon>Bacteria</taxon>
        <taxon>Pseudomonadati</taxon>
        <taxon>Pseudomonadota</taxon>
        <taxon>Alphaproteobacteria</taxon>
        <taxon>Hyphomicrobiales</taxon>
        <taxon>Phyllobacteriaceae</taxon>
        <taxon>Nitratireductor</taxon>
    </lineage>
</organism>
<proteinExistence type="predicted"/>
<dbReference type="AlphaFoldDB" id="K2MYJ8"/>
<evidence type="ECO:0000313" key="1">
    <source>
        <dbReference type="EMBL" id="EKF17043.1"/>
    </source>
</evidence>
<name>K2MYJ8_9HYPH</name>
<evidence type="ECO:0000313" key="2">
    <source>
        <dbReference type="Proteomes" id="UP000006786"/>
    </source>
</evidence>
<gene>
    <name evidence="1" type="ORF">NA2_19773</name>
</gene>
<comment type="caution">
    <text evidence="1">The sequence shown here is derived from an EMBL/GenBank/DDBJ whole genome shotgun (WGS) entry which is preliminary data.</text>
</comment>
<dbReference type="Proteomes" id="UP000006786">
    <property type="component" value="Unassembled WGS sequence"/>
</dbReference>
<reference evidence="1 2" key="1">
    <citation type="journal article" date="2012" name="J. Bacteriol.">
        <title>Genome Sequence of Nitratireductor pacificus Type Strain pht-3B.</title>
        <authorList>
            <person name="Lai Q."/>
            <person name="Li G."/>
            <person name="Shao Z."/>
        </authorList>
    </citation>
    <scope>NUCLEOTIDE SEQUENCE [LARGE SCALE GENOMIC DNA]</scope>
    <source>
        <strain evidence="2">pht-3B</strain>
    </source>
</reference>
<accession>K2MYJ8</accession>
<dbReference type="EMBL" id="AMRM01000030">
    <property type="protein sequence ID" value="EKF17043.1"/>
    <property type="molecule type" value="Genomic_DNA"/>
</dbReference>
<dbReference type="RefSeq" id="WP_008599038.1">
    <property type="nucleotide sequence ID" value="NZ_AMRM01000030.1"/>
</dbReference>
<dbReference type="STRING" id="391937.NA2_19773"/>